<dbReference type="GO" id="GO:0016757">
    <property type="term" value="F:glycosyltransferase activity"/>
    <property type="evidence" value="ECO:0007669"/>
    <property type="project" value="UniProtKB-KW"/>
</dbReference>
<organism evidence="4 5">
    <name type="scientific">Inhella gelatinilytica</name>
    <dbReference type="NCBI Taxonomy" id="2795030"/>
    <lineage>
        <taxon>Bacteria</taxon>
        <taxon>Pseudomonadati</taxon>
        <taxon>Pseudomonadota</taxon>
        <taxon>Betaproteobacteria</taxon>
        <taxon>Burkholderiales</taxon>
        <taxon>Sphaerotilaceae</taxon>
        <taxon>Inhella</taxon>
    </lineage>
</organism>
<reference evidence="4" key="1">
    <citation type="submission" date="2020-12" db="EMBL/GenBank/DDBJ databases">
        <title>The genome sequence of Inhella sp. 4Y17.</title>
        <authorList>
            <person name="Liu Y."/>
        </authorList>
    </citation>
    <scope>NUCLEOTIDE SEQUENCE</scope>
    <source>
        <strain evidence="4">4Y10</strain>
    </source>
</reference>
<dbReference type="PANTHER" id="PTHR43179:SF12">
    <property type="entry name" value="GALACTOFURANOSYLTRANSFERASE GLFT2"/>
    <property type="match status" value="1"/>
</dbReference>
<dbReference type="Gene3D" id="3.90.550.10">
    <property type="entry name" value="Spore Coat Polysaccharide Biosynthesis Protein SpsA, Chain A"/>
    <property type="match status" value="1"/>
</dbReference>
<dbReference type="PANTHER" id="PTHR43179">
    <property type="entry name" value="RHAMNOSYLTRANSFERASE WBBL"/>
    <property type="match status" value="1"/>
</dbReference>
<keyword evidence="5" id="KW-1185">Reference proteome</keyword>
<dbReference type="AlphaFoldDB" id="A0A931NF98"/>
<protein>
    <recommendedName>
        <fullName evidence="6">Rhamnosyltransferase</fullName>
    </recommendedName>
</protein>
<dbReference type="InterPro" id="IPR029044">
    <property type="entry name" value="Nucleotide-diphossugar_trans"/>
</dbReference>
<evidence type="ECO:0000256" key="3">
    <source>
        <dbReference type="ARBA" id="ARBA00022679"/>
    </source>
</evidence>
<gene>
    <name evidence="4" type="ORF">I7X43_10670</name>
</gene>
<evidence type="ECO:0008006" key="6">
    <source>
        <dbReference type="Google" id="ProtNLM"/>
    </source>
</evidence>
<keyword evidence="3" id="KW-0808">Transferase</keyword>
<evidence type="ECO:0000256" key="2">
    <source>
        <dbReference type="ARBA" id="ARBA00022676"/>
    </source>
</evidence>
<dbReference type="SUPFAM" id="SSF53448">
    <property type="entry name" value="Nucleotide-diphospho-sugar transferases"/>
    <property type="match status" value="1"/>
</dbReference>
<name>A0A931NF98_9BURK</name>
<keyword evidence="2" id="KW-0328">Glycosyltransferase</keyword>
<evidence type="ECO:0000313" key="4">
    <source>
        <dbReference type="EMBL" id="MBH9553311.1"/>
    </source>
</evidence>
<dbReference type="RefSeq" id="WP_198100913.1">
    <property type="nucleotide sequence ID" value="NZ_JAEDAL010000004.1"/>
</dbReference>
<evidence type="ECO:0000313" key="5">
    <source>
        <dbReference type="Proteomes" id="UP000620139"/>
    </source>
</evidence>
<dbReference type="Proteomes" id="UP000620139">
    <property type="component" value="Unassembled WGS sequence"/>
</dbReference>
<comment type="caution">
    <text evidence="4">The sequence shown here is derived from an EMBL/GenBank/DDBJ whole genome shotgun (WGS) entry which is preliminary data.</text>
</comment>
<accession>A0A931NF98</accession>
<dbReference type="EMBL" id="JAEDAL010000004">
    <property type="protein sequence ID" value="MBH9553311.1"/>
    <property type="molecule type" value="Genomic_DNA"/>
</dbReference>
<proteinExistence type="inferred from homology"/>
<sequence length="271" mass="30972">MIVNNHPQGHWPADLRLPPDVVRLDNQNQGGLAGAYNRALRWLDEHAADRWPFVLFVDDDSQPQSLEAFLGDPNTLAAFRNDDCGAIAPAYRERQTGLRGQYVQPLHGVSVRFWPREFADLRPVSFLINSMSCWKREVLHRLGPFDETLAVDHIDTDMCLRAQRAGLRLLVDGSHEFLHRIGERRAYRFLGRTFQTGGHDPDRRFQIGRNTVWLIRRHGWQFPSFAVLALSRLAYETLGILKAEAQKGAKLAALWRGIGVGLWRRPRARPG</sequence>
<evidence type="ECO:0000256" key="1">
    <source>
        <dbReference type="ARBA" id="ARBA00006739"/>
    </source>
</evidence>
<comment type="similarity">
    <text evidence="1">Belongs to the glycosyltransferase 2 family.</text>
</comment>